<feature type="DNA-binding region" description="Homeobox" evidence="7">
    <location>
        <begin position="50"/>
        <end position="109"/>
    </location>
</feature>
<dbReference type="FunFam" id="1.10.10.60:FF:000068">
    <property type="entry name" value="Orthodenticle homeobox 1"/>
    <property type="match status" value="1"/>
</dbReference>
<dbReference type="Pfam" id="PF00046">
    <property type="entry name" value="Homeodomain"/>
    <property type="match status" value="1"/>
</dbReference>
<evidence type="ECO:0000256" key="3">
    <source>
        <dbReference type="ARBA" id="ARBA00022902"/>
    </source>
</evidence>
<dbReference type="PANTHER" id="PTHR45793">
    <property type="entry name" value="HOMEOBOX PROTEIN"/>
    <property type="match status" value="1"/>
</dbReference>
<accession>A0A2H5BTH0</accession>
<evidence type="ECO:0000256" key="9">
    <source>
        <dbReference type="SAM" id="MobiDB-lite"/>
    </source>
</evidence>
<feature type="domain" description="Homeobox" evidence="10">
    <location>
        <begin position="48"/>
        <end position="108"/>
    </location>
</feature>
<evidence type="ECO:0000256" key="6">
    <source>
        <dbReference type="ARBA" id="ARBA00023242"/>
    </source>
</evidence>
<dbReference type="PROSITE" id="PS00027">
    <property type="entry name" value="HOMEOBOX_1"/>
    <property type="match status" value="1"/>
</dbReference>
<protein>
    <submittedName>
        <fullName evidence="11">Otx</fullName>
    </submittedName>
</protein>
<dbReference type="GO" id="GO:0045944">
    <property type="term" value="P:positive regulation of transcription by RNA polymerase II"/>
    <property type="evidence" value="ECO:0007669"/>
    <property type="project" value="UniProtKB-ARBA"/>
</dbReference>
<dbReference type="InterPro" id="IPR001356">
    <property type="entry name" value="HD"/>
</dbReference>
<evidence type="ECO:0000256" key="2">
    <source>
        <dbReference type="ARBA" id="ARBA00022473"/>
    </source>
</evidence>
<evidence type="ECO:0000256" key="8">
    <source>
        <dbReference type="RuleBase" id="RU000682"/>
    </source>
</evidence>
<evidence type="ECO:0000256" key="5">
    <source>
        <dbReference type="ARBA" id="ARBA00023155"/>
    </source>
</evidence>
<dbReference type="EMBL" id="MG214870">
    <property type="protein sequence ID" value="AUG89962.1"/>
    <property type="molecule type" value="mRNA"/>
</dbReference>
<dbReference type="GO" id="GO:0005634">
    <property type="term" value="C:nucleus"/>
    <property type="evidence" value="ECO:0007669"/>
    <property type="project" value="UniProtKB-SubCell"/>
</dbReference>
<evidence type="ECO:0000256" key="1">
    <source>
        <dbReference type="ARBA" id="ARBA00004123"/>
    </source>
</evidence>
<evidence type="ECO:0000256" key="7">
    <source>
        <dbReference type="PROSITE-ProRule" id="PRU00108"/>
    </source>
</evidence>
<dbReference type="InterPro" id="IPR009057">
    <property type="entry name" value="Homeodomain-like_sf"/>
</dbReference>
<evidence type="ECO:0000256" key="4">
    <source>
        <dbReference type="ARBA" id="ARBA00023125"/>
    </source>
</evidence>
<gene>
    <name evidence="11" type="primary">otx</name>
</gene>
<dbReference type="PANTHER" id="PTHR45793:SF5">
    <property type="entry name" value="HOMEOTIC PROTEIN OCELLILESS"/>
    <property type="match status" value="1"/>
</dbReference>
<feature type="region of interest" description="Disordered" evidence="9">
    <location>
        <begin position="102"/>
        <end position="167"/>
    </location>
</feature>
<feature type="compositionally biased region" description="Polar residues" evidence="9">
    <location>
        <begin position="152"/>
        <end position="167"/>
    </location>
</feature>
<dbReference type="PROSITE" id="PS50071">
    <property type="entry name" value="HOMEOBOX_2"/>
    <property type="match status" value="1"/>
</dbReference>
<dbReference type="GO" id="GO:0000978">
    <property type="term" value="F:RNA polymerase II cis-regulatory region sequence-specific DNA binding"/>
    <property type="evidence" value="ECO:0007669"/>
    <property type="project" value="TreeGrafter"/>
</dbReference>
<feature type="compositionally biased region" description="Low complexity" evidence="9">
    <location>
        <begin position="108"/>
        <end position="143"/>
    </location>
</feature>
<dbReference type="SUPFAM" id="SSF46689">
    <property type="entry name" value="Homeodomain-like"/>
    <property type="match status" value="1"/>
</dbReference>
<keyword evidence="3" id="KW-0524">Neurogenesis</keyword>
<evidence type="ECO:0000259" key="10">
    <source>
        <dbReference type="PROSITE" id="PS50071"/>
    </source>
</evidence>
<keyword evidence="6 7" id="KW-0539">Nucleus</keyword>
<dbReference type="AlphaFoldDB" id="A0A2H5BTH0"/>
<keyword evidence="4 7" id="KW-0238">DNA-binding</keyword>
<organism evidence="11">
    <name type="scientific">Wirenia argentea</name>
    <dbReference type="NCBI Taxonomy" id="669229"/>
    <lineage>
        <taxon>Eukaryota</taxon>
        <taxon>Metazoa</taxon>
        <taxon>Spiralia</taxon>
        <taxon>Lophotrochozoa</taxon>
        <taxon>Mollusca</taxon>
        <taxon>Aplacophora</taxon>
        <taxon>Solenogastres</taxon>
        <taxon>Pholidoskepia</taxon>
        <taxon>Gymnomeniidae</taxon>
        <taxon>Wirenia</taxon>
    </lineage>
</organism>
<evidence type="ECO:0000313" key="11">
    <source>
        <dbReference type="EMBL" id="AUG89962.1"/>
    </source>
</evidence>
<proteinExistence type="evidence at transcript level"/>
<dbReference type="Gene3D" id="1.10.10.60">
    <property type="entry name" value="Homeodomain-like"/>
    <property type="match status" value="1"/>
</dbReference>
<dbReference type="CDD" id="cd00086">
    <property type="entry name" value="homeodomain"/>
    <property type="match status" value="1"/>
</dbReference>
<dbReference type="GO" id="GO:0007399">
    <property type="term" value="P:nervous system development"/>
    <property type="evidence" value="ECO:0007669"/>
    <property type="project" value="UniProtKB-KW"/>
</dbReference>
<comment type="subcellular location">
    <subcellularLocation>
        <location evidence="1 7 8">Nucleus</location>
    </subcellularLocation>
</comment>
<sequence>MLQDPCRMSAMQYGSAKMSPYCVNGISLSAPSVDMLHPAMGYQAANPRKQRRERTTFTRAQLDVLENLFHKTRYPDIFMREEVALKINLPESRVQVWFKNRRAKCRQQQKAQDAKTKTSPGTTSTKKSKASPPITPSSSPGSTNVKVEYKSESNITSPASNGSVNSPTSIWSPASIPSVNDIMNTNSCMQRTGYTMSNTQPPPYTQNYGYGGYYSNMDYLSSMQLPVMGSNQMTANGTSGFTNCHSAQMHSTYGLPVSQNTMSRSNTDCLEYKDTSGWPKFQVL</sequence>
<name>A0A2H5BTH0_9MOLL</name>
<dbReference type="GO" id="GO:0000981">
    <property type="term" value="F:DNA-binding transcription factor activity, RNA polymerase II-specific"/>
    <property type="evidence" value="ECO:0007669"/>
    <property type="project" value="InterPro"/>
</dbReference>
<keyword evidence="2" id="KW-0217">Developmental protein</keyword>
<keyword evidence="5 7" id="KW-0371">Homeobox</keyword>
<dbReference type="InterPro" id="IPR017970">
    <property type="entry name" value="Homeobox_CS"/>
</dbReference>
<reference evidence="11" key="1">
    <citation type="journal article" date="2017" name="Evol. Dev.">
        <title>Expression of six3 and otx in Solenogastres (Mollusca) supports an ancestral role in bilaterian anterior-posterior axis patterning.</title>
        <authorList>
            <person name="Redl E."/>
            <person name="Scherholz M."/>
            <person name="Wollesen T."/>
            <person name="Todt C."/>
            <person name="Wanninger A."/>
        </authorList>
    </citation>
    <scope>NUCLEOTIDE SEQUENCE</scope>
</reference>
<dbReference type="SMART" id="SM00389">
    <property type="entry name" value="HOX"/>
    <property type="match status" value="1"/>
</dbReference>